<dbReference type="HOGENOM" id="CLU_1771422_0_0_1"/>
<dbReference type="InParanoid" id="D7TA69"/>
<evidence type="ECO:0000313" key="3">
    <source>
        <dbReference type="Proteomes" id="UP000009183"/>
    </source>
</evidence>
<accession>D7TA69</accession>
<keyword evidence="1" id="KW-0472">Membrane</keyword>
<organism evidence="2 3">
    <name type="scientific">Vitis vinifera</name>
    <name type="common">Grape</name>
    <dbReference type="NCBI Taxonomy" id="29760"/>
    <lineage>
        <taxon>Eukaryota</taxon>
        <taxon>Viridiplantae</taxon>
        <taxon>Streptophyta</taxon>
        <taxon>Embryophyta</taxon>
        <taxon>Tracheophyta</taxon>
        <taxon>Spermatophyta</taxon>
        <taxon>Magnoliopsida</taxon>
        <taxon>eudicotyledons</taxon>
        <taxon>Gunneridae</taxon>
        <taxon>Pentapetalae</taxon>
        <taxon>rosids</taxon>
        <taxon>Vitales</taxon>
        <taxon>Vitaceae</taxon>
        <taxon>Viteae</taxon>
        <taxon>Vitis</taxon>
    </lineage>
</organism>
<gene>
    <name evidence="2" type="ordered locus">VIT_01s0010g00470</name>
</gene>
<feature type="transmembrane region" description="Helical" evidence="1">
    <location>
        <begin position="85"/>
        <end position="105"/>
    </location>
</feature>
<protein>
    <submittedName>
        <fullName evidence="2">Uncharacterized protein</fullName>
    </submittedName>
</protein>
<reference evidence="3" key="1">
    <citation type="journal article" date="2007" name="Nature">
        <title>The grapevine genome sequence suggests ancestral hexaploidization in major angiosperm phyla.</title>
        <authorList>
            <consortium name="The French-Italian Public Consortium for Grapevine Genome Characterization."/>
            <person name="Jaillon O."/>
            <person name="Aury J.-M."/>
            <person name="Noel B."/>
            <person name="Policriti A."/>
            <person name="Clepet C."/>
            <person name="Casagrande A."/>
            <person name="Choisne N."/>
            <person name="Aubourg S."/>
            <person name="Vitulo N."/>
            <person name="Jubin C."/>
            <person name="Vezzi A."/>
            <person name="Legeai F."/>
            <person name="Hugueney P."/>
            <person name="Dasilva C."/>
            <person name="Horner D."/>
            <person name="Mica E."/>
            <person name="Jublot D."/>
            <person name="Poulain J."/>
            <person name="Bruyere C."/>
            <person name="Billault A."/>
            <person name="Segurens B."/>
            <person name="Gouyvenoux M."/>
            <person name="Ugarte E."/>
            <person name="Cattonaro F."/>
            <person name="Anthouard V."/>
            <person name="Vico V."/>
            <person name="Del Fabbro C."/>
            <person name="Alaux M."/>
            <person name="Di Gaspero G."/>
            <person name="Dumas V."/>
            <person name="Felice N."/>
            <person name="Paillard S."/>
            <person name="Juman I."/>
            <person name="Moroldo M."/>
            <person name="Scalabrin S."/>
            <person name="Canaguier A."/>
            <person name="Le Clainche I."/>
            <person name="Malacrida G."/>
            <person name="Durand E."/>
            <person name="Pesole G."/>
            <person name="Laucou V."/>
            <person name="Chatelet P."/>
            <person name="Merdinoglu D."/>
            <person name="Delledonne M."/>
            <person name="Pezzotti M."/>
            <person name="Lecharny A."/>
            <person name="Scarpelli C."/>
            <person name="Artiguenave F."/>
            <person name="Pe M.E."/>
            <person name="Valle G."/>
            <person name="Morgante M."/>
            <person name="Caboche M."/>
            <person name="Adam-Blondon A.-F."/>
            <person name="Weissenbach J."/>
            <person name="Quetier F."/>
            <person name="Wincker P."/>
        </authorList>
    </citation>
    <scope>NUCLEOTIDE SEQUENCE [LARGE SCALE GENOMIC DNA]</scope>
    <source>
        <strain evidence="3">cv. Pinot noir / PN40024</strain>
    </source>
</reference>
<proteinExistence type="predicted"/>
<dbReference type="Proteomes" id="UP000009183">
    <property type="component" value="Chromosome 1"/>
</dbReference>
<name>D7TA69_VITVI</name>
<sequence length="147" mass="16346">MLDIIVTKLQKNIQFILTKIWYHVGIIQAMVTPSNVELVFSIEAYGGKLIDTIKVNTRLPMLVMYLWQSLHLVSPLSDLGLQCHGYGYVAIVGLLFLLLSSSLSCSEGKCALPMNWGFEENGSHVLSRPKTHSKGMTVISHFNPEGL</sequence>
<dbReference type="PaxDb" id="29760-VIT_01s0010g00470.t01"/>
<keyword evidence="3" id="KW-1185">Reference proteome</keyword>
<dbReference type="EMBL" id="FN595754">
    <property type="protein sequence ID" value="CBI27391.3"/>
    <property type="molecule type" value="Genomic_DNA"/>
</dbReference>
<keyword evidence="1" id="KW-1133">Transmembrane helix</keyword>
<evidence type="ECO:0000313" key="2">
    <source>
        <dbReference type="EMBL" id="CBI27391.3"/>
    </source>
</evidence>
<evidence type="ECO:0000256" key="1">
    <source>
        <dbReference type="SAM" id="Phobius"/>
    </source>
</evidence>
<keyword evidence="1" id="KW-0812">Transmembrane</keyword>
<dbReference type="AlphaFoldDB" id="D7TA69"/>